<comment type="caution">
    <text evidence="1">The sequence shown here is derived from an EMBL/GenBank/DDBJ whole genome shotgun (WGS) entry which is preliminary data.</text>
</comment>
<organism evidence="1 2">
    <name type="scientific">Methylorubrum populi</name>
    <dbReference type="NCBI Taxonomy" id="223967"/>
    <lineage>
        <taxon>Bacteria</taxon>
        <taxon>Pseudomonadati</taxon>
        <taxon>Pseudomonadota</taxon>
        <taxon>Alphaproteobacteria</taxon>
        <taxon>Hyphomicrobiales</taxon>
        <taxon>Methylobacteriaceae</taxon>
        <taxon>Methylorubrum</taxon>
    </lineage>
</organism>
<dbReference type="AlphaFoldDB" id="A0A833MXR0"/>
<dbReference type="Proteomes" id="UP000469949">
    <property type="component" value="Unassembled WGS sequence"/>
</dbReference>
<evidence type="ECO:0000313" key="1">
    <source>
        <dbReference type="EMBL" id="KAB7783461.1"/>
    </source>
</evidence>
<gene>
    <name evidence="1" type="ORF">F8B43_4023</name>
</gene>
<name>A0A833MXR0_9HYPH</name>
<evidence type="ECO:0000313" key="2">
    <source>
        <dbReference type="Proteomes" id="UP000469949"/>
    </source>
</evidence>
<reference evidence="1 2" key="1">
    <citation type="submission" date="2019-10" db="EMBL/GenBank/DDBJ databases">
        <title>Draft Genome Sequence of the Caffeine Degrading Methylotroph Methylorubrum populi PINKEL.</title>
        <authorList>
            <person name="Dawson S.C."/>
            <person name="Zhang X."/>
            <person name="Wright M.E."/>
            <person name="Sharma G."/>
            <person name="Langner J.T."/>
            <person name="Ditty J.L."/>
            <person name="Subuyuj G.A."/>
        </authorList>
    </citation>
    <scope>NUCLEOTIDE SEQUENCE [LARGE SCALE GENOMIC DNA]</scope>
    <source>
        <strain evidence="1 2">Pinkel</strain>
    </source>
</reference>
<dbReference type="EMBL" id="WEKV01000016">
    <property type="protein sequence ID" value="KAB7783461.1"/>
    <property type="molecule type" value="Genomic_DNA"/>
</dbReference>
<sequence length="114" mass="12501">MPPDALVRLLSGKRMRCSTEQALQDDIEIVLAAAGASYTREHYLGAATGRIDFMVGNTGLEIKVKGGARNIHRQCVRYCDHPSIDALVLATTRAVSLPHLSKPVFILDLSRAWL</sequence>
<protein>
    <submittedName>
        <fullName evidence="1">Uncharacterized protein</fullName>
    </submittedName>
</protein>
<proteinExistence type="predicted"/>
<accession>A0A833MXR0</accession>
<dbReference type="RefSeq" id="WP_152278136.1">
    <property type="nucleotide sequence ID" value="NZ_WEKV01000016.1"/>
</dbReference>